<feature type="compositionally biased region" description="Basic and acidic residues" evidence="1">
    <location>
        <begin position="522"/>
        <end position="535"/>
    </location>
</feature>
<evidence type="ECO:0000313" key="5">
    <source>
        <dbReference type="Proteomes" id="UP000193067"/>
    </source>
</evidence>
<reference evidence="4 5" key="1">
    <citation type="journal article" date="2015" name="Biotechnol. Biofuels">
        <title>Enhanced degradation of softwood versus hardwood by the white-rot fungus Pycnoporus coccineus.</title>
        <authorList>
            <person name="Couturier M."/>
            <person name="Navarro D."/>
            <person name="Chevret D."/>
            <person name="Henrissat B."/>
            <person name="Piumi F."/>
            <person name="Ruiz-Duenas F.J."/>
            <person name="Martinez A.T."/>
            <person name="Grigoriev I.V."/>
            <person name="Riley R."/>
            <person name="Lipzen A."/>
            <person name="Berrin J.G."/>
            <person name="Master E.R."/>
            <person name="Rosso M.N."/>
        </authorList>
    </citation>
    <scope>NUCLEOTIDE SEQUENCE [LARGE SCALE GENOMIC DNA]</scope>
    <source>
        <strain evidence="4 5">BRFM310</strain>
    </source>
</reference>
<feature type="transmembrane region" description="Helical" evidence="2">
    <location>
        <begin position="166"/>
        <end position="188"/>
    </location>
</feature>
<feature type="transmembrane region" description="Helical" evidence="2">
    <location>
        <begin position="47"/>
        <end position="68"/>
    </location>
</feature>
<evidence type="ECO:0000256" key="2">
    <source>
        <dbReference type="SAM" id="Phobius"/>
    </source>
</evidence>
<dbReference type="STRING" id="1353009.A0A1Y2J5Q5"/>
<feature type="transmembrane region" description="Helical" evidence="2">
    <location>
        <begin position="120"/>
        <end position="139"/>
    </location>
</feature>
<keyword evidence="2" id="KW-0472">Membrane</keyword>
<protein>
    <recommendedName>
        <fullName evidence="3">DUF6533 domain-containing protein</fullName>
    </recommendedName>
</protein>
<dbReference type="InterPro" id="IPR045340">
    <property type="entry name" value="DUF6533"/>
</dbReference>
<dbReference type="EMBL" id="KZ084086">
    <property type="protein sequence ID" value="OSD08740.1"/>
    <property type="molecule type" value="Genomic_DNA"/>
</dbReference>
<keyword evidence="2" id="KW-0812">Transmembrane</keyword>
<feature type="domain" description="DUF6533" evidence="3">
    <location>
        <begin position="20"/>
        <end position="65"/>
    </location>
</feature>
<evidence type="ECO:0000259" key="3">
    <source>
        <dbReference type="Pfam" id="PF20151"/>
    </source>
</evidence>
<dbReference type="Pfam" id="PF20151">
    <property type="entry name" value="DUF6533"/>
    <property type="match status" value="1"/>
</dbReference>
<sequence>MNTGAGDGLGGRNTSSSFLRVISLSIALYDYILTLPAEWRFYRSQRSWRLTFGCILFIAIRYSSIAVITLSNVGYFGSFFSLESCNHYYMAAPIFKVLQTMVSQMILGIRTINISRRSNVVTWIVVSVFLTFTSAQWVLNMWNRVPVQGRHNNCTAGNRPPVLTVWLYYLLSMAYDILTLGISTVYLISFNPKSGKMAHLVRIMLTDGLVYFVALTGVNIFNLILYRGEDEATQSSGVSLGYALTWIMSQRILIHLRDAAAAHNRTITTQLVVTHALPSGARSHSAVARAMRSLSYRSRSRSRPVNRSRSLAWRHPGSGAGESEGEDSKRGGEMTMTMTEWTALSTGFDVTDEGDVDWAYGVGSGAREREHEHARRAVRDEEKGVLERNIVAVSMERVSGPERRGGKGRDGCACACSCGSAASGSGSGSSSGQTDEKRAPQDEKTATWSAFSADYDADEEDGEVSDVRVQVEETVTVEVAYDPEALARESYRAPRVLWEVRRGRAVARAGGGGAGGRRKGAAKGERGGREGDAGT</sequence>
<feature type="compositionally biased region" description="Low complexity" evidence="1">
    <location>
        <begin position="420"/>
        <end position="432"/>
    </location>
</feature>
<dbReference type="OrthoDB" id="3346251at2759"/>
<keyword evidence="5" id="KW-1185">Reference proteome</keyword>
<feature type="region of interest" description="Disordered" evidence="1">
    <location>
        <begin position="298"/>
        <end position="331"/>
    </location>
</feature>
<feature type="compositionally biased region" description="Basic and acidic residues" evidence="1">
    <location>
        <begin position="434"/>
        <end position="445"/>
    </location>
</feature>
<feature type="region of interest" description="Disordered" evidence="1">
    <location>
        <begin position="506"/>
        <end position="535"/>
    </location>
</feature>
<feature type="region of interest" description="Disordered" evidence="1">
    <location>
        <begin position="420"/>
        <end position="465"/>
    </location>
</feature>
<dbReference type="Proteomes" id="UP000193067">
    <property type="component" value="Unassembled WGS sequence"/>
</dbReference>
<feature type="transmembrane region" description="Helical" evidence="2">
    <location>
        <begin position="209"/>
        <end position="226"/>
    </location>
</feature>
<feature type="transmembrane region" description="Helical" evidence="2">
    <location>
        <begin position="88"/>
        <end position="108"/>
    </location>
</feature>
<proteinExistence type="predicted"/>
<dbReference type="AlphaFoldDB" id="A0A1Y2J5Q5"/>
<evidence type="ECO:0000256" key="1">
    <source>
        <dbReference type="SAM" id="MobiDB-lite"/>
    </source>
</evidence>
<accession>A0A1Y2J5Q5</accession>
<evidence type="ECO:0000313" key="4">
    <source>
        <dbReference type="EMBL" id="OSD08740.1"/>
    </source>
</evidence>
<gene>
    <name evidence="4" type="ORF">PYCCODRAFT_1473299</name>
</gene>
<keyword evidence="2" id="KW-1133">Transmembrane helix</keyword>
<organism evidence="4 5">
    <name type="scientific">Trametes coccinea (strain BRFM310)</name>
    <name type="common">Pycnoporus coccineus</name>
    <dbReference type="NCBI Taxonomy" id="1353009"/>
    <lineage>
        <taxon>Eukaryota</taxon>
        <taxon>Fungi</taxon>
        <taxon>Dikarya</taxon>
        <taxon>Basidiomycota</taxon>
        <taxon>Agaricomycotina</taxon>
        <taxon>Agaricomycetes</taxon>
        <taxon>Polyporales</taxon>
        <taxon>Polyporaceae</taxon>
        <taxon>Trametes</taxon>
    </lineage>
</organism>
<feature type="transmembrane region" description="Helical" evidence="2">
    <location>
        <begin position="17"/>
        <end position="35"/>
    </location>
</feature>
<feature type="compositionally biased region" description="Acidic residues" evidence="1">
    <location>
        <begin position="455"/>
        <end position="464"/>
    </location>
</feature>
<name>A0A1Y2J5Q5_TRAC3</name>